<evidence type="ECO:0000313" key="5">
    <source>
        <dbReference type="Proteomes" id="UP000831485"/>
    </source>
</evidence>
<dbReference type="Proteomes" id="UP000568888">
    <property type="component" value="Unassembled WGS sequence"/>
</dbReference>
<dbReference type="EMBL" id="BLXY01000001">
    <property type="protein sequence ID" value="GFO62084.1"/>
    <property type="molecule type" value="Genomic_DNA"/>
</dbReference>
<organism evidence="2 4">
    <name type="scientific">Geomonas paludis</name>
    <dbReference type="NCBI Taxonomy" id="2740185"/>
    <lineage>
        <taxon>Bacteria</taxon>
        <taxon>Pseudomonadati</taxon>
        <taxon>Thermodesulfobacteriota</taxon>
        <taxon>Desulfuromonadia</taxon>
        <taxon>Geobacterales</taxon>
        <taxon>Geobacteraceae</taxon>
        <taxon>Geomonas</taxon>
    </lineage>
</organism>
<gene>
    <name evidence="2" type="ORF">GMPD_00030</name>
    <name evidence="3" type="ORF">M1B72_00920</name>
</gene>
<feature type="domain" description="HTH cro/C1-type" evidence="1">
    <location>
        <begin position="69"/>
        <end position="123"/>
    </location>
</feature>
<name>A0A6V8MQ89_9BACT</name>
<keyword evidence="5" id="KW-1185">Reference proteome</keyword>
<dbReference type="EMBL" id="CP096574">
    <property type="protein sequence ID" value="UPU36296.1"/>
    <property type="molecule type" value="Genomic_DNA"/>
</dbReference>
<dbReference type="Gene3D" id="1.10.260.40">
    <property type="entry name" value="lambda repressor-like DNA-binding domains"/>
    <property type="match status" value="1"/>
</dbReference>
<dbReference type="Pfam" id="PF01381">
    <property type="entry name" value="HTH_3"/>
    <property type="match status" value="1"/>
</dbReference>
<dbReference type="GO" id="GO:0003677">
    <property type="term" value="F:DNA binding"/>
    <property type="evidence" value="ECO:0007669"/>
    <property type="project" value="InterPro"/>
</dbReference>
<dbReference type="AlphaFoldDB" id="A0A6V8MQ89"/>
<evidence type="ECO:0000313" key="2">
    <source>
        <dbReference type="EMBL" id="GFO62084.1"/>
    </source>
</evidence>
<sequence length="124" mass="14135">MRALTNKPRTEKKIEARFEGSYAQMVKLRRMAQTLRVKDLTEWALEEKELYTPEEVSPELAWNGGGVAIRGARGKEGLTQRQLAELTGIAQHHISEMENGKRPIGKETARRLADALNIDYRVFL</sequence>
<protein>
    <submittedName>
        <fullName evidence="3">Helix-turn-helix domain-containing protein</fullName>
    </submittedName>
</protein>
<dbReference type="SUPFAM" id="SSF47413">
    <property type="entry name" value="lambda repressor-like DNA-binding domains"/>
    <property type="match status" value="1"/>
</dbReference>
<reference evidence="3" key="3">
    <citation type="submission" date="2022-04" db="EMBL/GenBank/DDBJ databases">
        <authorList>
            <person name="Liu G."/>
        </authorList>
    </citation>
    <scope>NUCLEOTIDE SEQUENCE</scope>
    <source>
        <strain evidence="3">RG22</strain>
    </source>
</reference>
<reference evidence="4" key="1">
    <citation type="submission" date="2020-06" db="EMBL/GenBank/DDBJ databases">
        <title>Draft genomic sequecing of Geomonas sp. Red736.</title>
        <authorList>
            <person name="Itoh H."/>
            <person name="Xu Z.X."/>
            <person name="Ushijima N."/>
            <person name="Masuda Y."/>
            <person name="Shiratori Y."/>
            <person name="Senoo K."/>
        </authorList>
    </citation>
    <scope>NUCLEOTIDE SEQUENCE [LARGE SCALE GENOMIC DNA]</scope>
    <source>
        <strain evidence="4">Red736</strain>
    </source>
</reference>
<dbReference type="InterPro" id="IPR001387">
    <property type="entry name" value="Cro/C1-type_HTH"/>
</dbReference>
<evidence type="ECO:0000259" key="1">
    <source>
        <dbReference type="PROSITE" id="PS50943"/>
    </source>
</evidence>
<reference evidence="2" key="2">
    <citation type="journal article" date="2021" name="Int. J. Syst. Evol. Microbiol.">
        <title>Geomonas silvestris sp. nov., Geomonas paludis sp. nov. and Geomonas limicola sp. nov., isolated from terrestrial environments, and emended description of the genus Geomonas.</title>
        <authorList>
            <person name="Itoh H."/>
            <person name="Xu Z."/>
            <person name="Masuda Y."/>
            <person name="Ushijima N."/>
            <person name="Hayakawa C."/>
            <person name="Shiratori Y."/>
            <person name="Senoo K."/>
        </authorList>
    </citation>
    <scope>NUCLEOTIDE SEQUENCE</scope>
    <source>
        <strain evidence="2">Red736</strain>
    </source>
</reference>
<dbReference type="SMART" id="SM00530">
    <property type="entry name" value="HTH_XRE"/>
    <property type="match status" value="1"/>
</dbReference>
<proteinExistence type="predicted"/>
<dbReference type="PROSITE" id="PS50943">
    <property type="entry name" value="HTH_CROC1"/>
    <property type="match status" value="1"/>
</dbReference>
<dbReference type="Proteomes" id="UP000831485">
    <property type="component" value="Chromosome"/>
</dbReference>
<dbReference type="CDD" id="cd00093">
    <property type="entry name" value="HTH_XRE"/>
    <property type="match status" value="1"/>
</dbReference>
<dbReference type="InterPro" id="IPR010982">
    <property type="entry name" value="Lambda_DNA-bd_dom_sf"/>
</dbReference>
<evidence type="ECO:0000313" key="4">
    <source>
        <dbReference type="Proteomes" id="UP000568888"/>
    </source>
</evidence>
<dbReference type="RefSeq" id="WP_183343813.1">
    <property type="nucleotide sequence ID" value="NZ_BLXY01000001.1"/>
</dbReference>
<accession>A0A6V8MQ89</accession>
<evidence type="ECO:0000313" key="3">
    <source>
        <dbReference type="EMBL" id="UPU36296.1"/>
    </source>
</evidence>